<dbReference type="Proteomes" id="UP000003598">
    <property type="component" value="Unassembled WGS sequence"/>
</dbReference>
<dbReference type="GeneID" id="93556165"/>
<dbReference type="RefSeq" id="WP_008617291.1">
    <property type="nucleotide sequence ID" value="NZ_JH376581.1"/>
</dbReference>
<dbReference type="STRING" id="762968.HMPREF9441_00400"/>
<protein>
    <recommendedName>
        <fullName evidence="1">Polysaccharide pyruvyl transferase domain-containing protein</fullName>
    </recommendedName>
</protein>
<sequence length="381" mass="44646">MKKIGIVTVTNHNFGSILQTFALQIVVRKMGYDTEIIKYHEPKSKKIFRLRNKEYAVSRLKMLFKYFIMTLRFRKGRNKLKLRFTTFKKFVDKELFFSKACTNKKELTNISKSYGTILLGSDQVWHPMNLYMDFFTLSFVPTEVNKVAYAPSFGVSSLPKSHRKSYKKFISRFNYLSCREESGVKLIKRLTGKNAQWVCDPTILLSSTDWLPYLSDKVKFESKYVFCYFIGDNPSQRLIVKQFASERGLKVIGLLHIDEYIPNDESYTDYAPYDIGPSEFLYLIKNAEYVMTDSFHATVFSLLFHNNFYTFNRFENRRGKPTTSRIDSLLTIVNLSDRKVPNQPSMDYFNQVQKINFDDIDSKLAAFRQSSIEYLKNALKV</sequence>
<evidence type="ECO:0000313" key="3">
    <source>
        <dbReference type="Proteomes" id="UP000003598"/>
    </source>
</evidence>
<dbReference type="InterPro" id="IPR007345">
    <property type="entry name" value="Polysacch_pyruvyl_Trfase"/>
</dbReference>
<feature type="domain" description="Polysaccharide pyruvyl transferase" evidence="1">
    <location>
        <begin position="13"/>
        <end position="308"/>
    </location>
</feature>
<dbReference type="eggNOG" id="COG2327">
    <property type="taxonomic scope" value="Bacteria"/>
</dbReference>
<evidence type="ECO:0000313" key="2">
    <source>
        <dbReference type="EMBL" id="EHH01586.1"/>
    </source>
</evidence>
<organism evidence="2 3">
    <name type="scientific">Paraprevotella clara YIT 11840</name>
    <dbReference type="NCBI Taxonomy" id="762968"/>
    <lineage>
        <taxon>Bacteria</taxon>
        <taxon>Pseudomonadati</taxon>
        <taxon>Bacteroidota</taxon>
        <taxon>Bacteroidia</taxon>
        <taxon>Bacteroidales</taxon>
        <taxon>Prevotellaceae</taxon>
        <taxon>Paraprevotella</taxon>
    </lineage>
</organism>
<keyword evidence="3" id="KW-1185">Reference proteome</keyword>
<gene>
    <name evidence="2" type="ORF">HMPREF9441_00400</name>
</gene>
<dbReference type="Pfam" id="PF04230">
    <property type="entry name" value="PS_pyruv_trans"/>
    <property type="match status" value="1"/>
</dbReference>
<dbReference type="AlphaFoldDB" id="G5SM28"/>
<evidence type="ECO:0000259" key="1">
    <source>
        <dbReference type="Pfam" id="PF04230"/>
    </source>
</evidence>
<proteinExistence type="predicted"/>
<dbReference type="HOGENOM" id="CLU_025617_1_0_10"/>
<dbReference type="PATRIC" id="fig|762968.3.peg.360"/>
<dbReference type="OrthoDB" id="9799278at2"/>
<comment type="caution">
    <text evidence="2">The sequence shown here is derived from an EMBL/GenBank/DDBJ whole genome shotgun (WGS) entry which is preliminary data.</text>
</comment>
<name>G5SM28_9BACT</name>
<dbReference type="EMBL" id="AFFY01000005">
    <property type="protein sequence ID" value="EHH01586.1"/>
    <property type="molecule type" value="Genomic_DNA"/>
</dbReference>
<accession>G5SM28</accession>
<reference evidence="2 3" key="1">
    <citation type="submission" date="2011-03" db="EMBL/GenBank/DDBJ databases">
        <authorList>
            <person name="Weinstock G."/>
            <person name="Sodergren E."/>
            <person name="Clifton S."/>
            <person name="Fulton L."/>
            <person name="Fulton B."/>
            <person name="Courtney L."/>
            <person name="Fronick C."/>
            <person name="Harrison M."/>
            <person name="Strong C."/>
            <person name="Farmer C."/>
            <person name="Delahaunty K."/>
            <person name="Markovic C."/>
            <person name="Hall O."/>
            <person name="Minx P."/>
            <person name="Tomlinson C."/>
            <person name="Mitreva M."/>
            <person name="Hou S."/>
            <person name="Chen J."/>
            <person name="Wollam A."/>
            <person name="Pepin K.H."/>
            <person name="Johnson M."/>
            <person name="Bhonagiri V."/>
            <person name="Zhang X."/>
            <person name="Suruliraj S."/>
            <person name="Warren W."/>
            <person name="Chinwalla A."/>
            <person name="Mardis E.R."/>
            <person name="Wilson R.K."/>
        </authorList>
    </citation>
    <scope>NUCLEOTIDE SEQUENCE [LARGE SCALE GENOMIC DNA]</scope>
    <source>
        <strain evidence="2 3">YIT 11840</strain>
    </source>
</reference>